<evidence type="ECO:0000259" key="1">
    <source>
        <dbReference type="Pfam" id="PF16289"/>
    </source>
</evidence>
<reference evidence="2 3" key="1">
    <citation type="submission" date="2019-05" db="EMBL/GenBank/DDBJ databases">
        <title>Draft genome sequence of Nonomuraea zeae DSM 100528.</title>
        <authorList>
            <person name="Saricaoglu S."/>
            <person name="Isik K."/>
        </authorList>
    </citation>
    <scope>NUCLEOTIDE SEQUENCE [LARGE SCALE GENOMIC DNA]</scope>
    <source>
        <strain evidence="2 3">DSM 100528</strain>
    </source>
</reference>
<protein>
    <recommendedName>
        <fullName evidence="1">DUF4935 domain-containing protein</fullName>
    </recommendedName>
</protein>
<accession>A0A5S4H2B1</accession>
<gene>
    <name evidence="2" type="ORF">ETD85_01645</name>
</gene>
<dbReference type="Pfam" id="PF16289">
    <property type="entry name" value="PIN_12"/>
    <property type="match status" value="1"/>
</dbReference>
<evidence type="ECO:0000313" key="3">
    <source>
        <dbReference type="Proteomes" id="UP000306628"/>
    </source>
</evidence>
<dbReference type="AlphaFoldDB" id="A0A5S4H2B1"/>
<proteinExistence type="predicted"/>
<feature type="domain" description="DUF4935" evidence="1">
    <location>
        <begin position="4"/>
        <end position="151"/>
    </location>
</feature>
<dbReference type="EMBL" id="VCKX01000003">
    <property type="protein sequence ID" value="TMR39378.1"/>
    <property type="molecule type" value="Genomic_DNA"/>
</dbReference>
<organism evidence="2 3">
    <name type="scientific">Nonomuraea zeae</name>
    <dbReference type="NCBI Taxonomy" id="1642303"/>
    <lineage>
        <taxon>Bacteria</taxon>
        <taxon>Bacillati</taxon>
        <taxon>Actinomycetota</taxon>
        <taxon>Actinomycetes</taxon>
        <taxon>Streptosporangiales</taxon>
        <taxon>Streptosporangiaceae</taxon>
        <taxon>Nonomuraea</taxon>
    </lineage>
</organism>
<comment type="caution">
    <text evidence="2">The sequence shown here is derived from an EMBL/GenBank/DDBJ whole genome shotgun (WGS) entry which is preliminary data.</text>
</comment>
<keyword evidence="3" id="KW-1185">Reference proteome</keyword>
<dbReference type="InterPro" id="IPR032557">
    <property type="entry name" value="DUF4935"/>
</dbReference>
<sequence length="301" mass="34797">MRGFSHQRKLNLLVPQLVIDEFDRNRPRVEATVTARVRERFQLLRHDLHEYGGDGYRVWLEEMTHHIPLLSALTLQNFHEIGELLDNGYRLEPTSLDYERVVKRGLDKRAPLHLQKNSVADALLIEMYATARRQGDPENEYCFVTSNHQDFSTPNGDRREPHPDLAELFDQRKSSYFYGIDGLNEALEGYFGDEFIEEADETESLHRDPRTLTEILEAENEFYNVISHERKIISAEREAAARGESVPPDVAKRLAASTRALQERYGADNVGPWDDWGWGFVHGKLSALRWALGSDWDFLDT</sequence>
<name>A0A5S4H2B1_9ACTN</name>
<dbReference type="OrthoDB" id="8685584at2"/>
<evidence type="ECO:0000313" key="2">
    <source>
        <dbReference type="EMBL" id="TMR39378.1"/>
    </source>
</evidence>
<dbReference type="Proteomes" id="UP000306628">
    <property type="component" value="Unassembled WGS sequence"/>
</dbReference>